<comment type="caution">
    <text evidence="1">The sequence shown here is derived from an EMBL/GenBank/DDBJ whole genome shotgun (WGS) entry which is preliminary data.</text>
</comment>
<protein>
    <submittedName>
        <fullName evidence="1">Uncharacterized protein</fullName>
    </submittedName>
</protein>
<name>A0ACC3MGH9_9PEZI</name>
<accession>A0ACC3MGH9</accession>
<reference evidence="1" key="1">
    <citation type="submission" date="2023-07" db="EMBL/GenBank/DDBJ databases">
        <title>Black Yeasts Isolated from many extreme environments.</title>
        <authorList>
            <person name="Coleine C."/>
            <person name="Stajich J.E."/>
            <person name="Selbmann L."/>
        </authorList>
    </citation>
    <scope>NUCLEOTIDE SEQUENCE</scope>
    <source>
        <strain evidence="1">CCFEE 5714</strain>
    </source>
</reference>
<proteinExistence type="predicted"/>
<evidence type="ECO:0000313" key="1">
    <source>
        <dbReference type="EMBL" id="KAK3686579.1"/>
    </source>
</evidence>
<sequence>MAGLWESIWFSKTSGKPGPPDQQHSKQTDAQKTKYTFITQLPIVQRPKEKPVTTRATAPEPSDSKTTKRHRDQERGSAPRTKKRRLTEQHASGNPTCELGRAIKEPEPALKRSRSIEADHFPIKKPRTDDKADHVAAEPNVLGPSNTLSKSENDDESFNDVREEVFDTSTTSSFEPGQGLRFVDKPDPWWRRYLHQAHPQKLTHSLTSLRAKADAYVKAKHAVEEHSVETLSADGFNEDFQRMGLWPGSQIIPGTEKASLLQTNPDVEQGSIRKPRLVGSVRPVRRSQSSAQLLSVHRNTLVNRLPLLFEPAMNTEKVYTSASERRLKPKQHNDRLMAGKGTRIKIRGLWGRSVGFGLGPPVWTD</sequence>
<evidence type="ECO:0000313" key="2">
    <source>
        <dbReference type="Proteomes" id="UP001281147"/>
    </source>
</evidence>
<keyword evidence="2" id="KW-1185">Reference proteome</keyword>
<organism evidence="1 2">
    <name type="scientific">Vermiconidia calcicola</name>
    <dbReference type="NCBI Taxonomy" id="1690605"/>
    <lineage>
        <taxon>Eukaryota</taxon>
        <taxon>Fungi</taxon>
        <taxon>Dikarya</taxon>
        <taxon>Ascomycota</taxon>
        <taxon>Pezizomycotina</taxon>
        <taxon>Dothideomycetes</taxon>
        <taxon>Dothideomycetidae</taxon>
        <taxon>Mycosphaerellales</taxon>
        <taxon>Extremaceae</taxon>
        <taxon>Vermiconidia</taxon>
    </lineage>
</organism>
<dbReference type="Proteomes" id="UP001281147">
    <property type="component" value="Unassembled WGS sequence"/>
</dbReference>
<dbReference type="EMBL" id="JAUTXU010000312">
    <property type="protein sequence ID" value="KAK3686579.1"/>
    <property type="molecule type" value="Genomic_DNA"/>
</dbReference>
<gene>
    <name evidence="1" type="ORF">LTR37_019684</name>
</gene>